<reference evidence="3 4" key="1">
    <citation type="submission" date="2020-02" db="EMBL/GenBank/DDBJ databases">
        <title>Draft genome sequence of Lactococcus sp. Hs30E4-3.</title>
        <authorList>
            <person name="Noda S."/>
            <person name="Yuki M."/>
            <person name="Ohkuma M."/>
        </authorList>
    </citation>
    <scope>NUCLEOTIDE SEQUENCE [LARGE SCALE GENOMIC DNA]</scope>
    <source>
        <strain evidence="3 4">Hs30E4-3</strain>
    </source>
</reference>
<keyword evidence="2" id="KW-0446">Lipid-binding</keyword>
<evidence type="ECO:0000256" key="1">
    <source>
        <dbReference type="ARBA" id="ARBA00003238"/>
    </source>
</evidence>
<dbReference type="PANTHER" id="PTHR33434:SF3">
    <property type="entry name" value="DEGV DOMAIN-CONTAINING PROTEIN YITS"/>
    <property type="match status" value="1"/>
</dbReference>
<comment type="function">
    <text evidence="1">May bind long-chain fatty acids, such as palmitate, and may play a role in lipid transport or fatty acid metabolism.</text>
</comment>
<comment type="caution">
    <text evidence="3">The sequence shown here is derived from an EMBL/GenBank/DDBJ whole genome shotgun (WGS) entry which is preliminary data.</text>
</comment>
<dbReference type="Pfam" id="PF02645">
    <property type="entry name" value="DegV"/>
    <property type="match status" value="1"/>
</dbReference>
<dbReference type="Gene3D" id="3.40.50.10170">
    <property type="match status" value="1"/>
</dbReference>
<sequence length="285" mass="30743">MNSEKIAILADSGCDVPDELLKADNFYTIPLKIIYKDGDYTDKVDITAEEIYAKLPTEIPKTSLPEGSVINDLFEKIAACGFEKVIVVTISSGLSGTFNSVRLAAANFKSLEIFMLDTKNIGIGAGVQAVHAAELVNSGASFDEITQKLTDDITKSKIFFNVATLEYLQKGGRIGLVTSILGNALKLNPIISCNDDGVYYIVAKSRGRKKSLEKSVQLVKEFIGNHQKFRLVVAHGGALEEGLEIVETLKNMFPHAIEVLFGQISPALVVHTGPGLIGLGAQILD</sequence>
<keyword evidence="4" id="KW-1185">Reference proteome</keyword>
<organism evidence="3 4">
    <name type="scientific">Pseudolactococcus hodotermopsidis</name>
    <dbReference type="NCBI Taxonomy" id="2709157"/>
    <lineage>
        <taxon>Bacteria</taxon>
        <taxon>Bacillati</taxon>
        <taxon>Bacillota</taxon>
        <taxon>Bacilli</taxon>
        <taxon>Lactobacillales</taxon>
        <taxon>Streptococcaceae</taxon>
        <taxon>Pseudolactococcus</taxon>
    </lineage>
</organism>
<dbReference type="InterPro" id="IPR043168">
    <property type="entry name" value="DegV_C"/>
</dbReference>
<dbReference type="PROSITE" id="PS51482">
    <property type="entry name" value="DEGV"/>
    <property type="match status" value="1"/>
</dbReference>
<name>A0A6A0BCJ9_9LACT</name>
<evidence type="ECO:0008006" key="5">
    <source>
        <dbReference type="Google" id="ProtNLM"/>
    </source>
</evidence>
<dbReference type="NCBIfam" id="TIGR00762">
    <property type="entry name" value="DegV"/>
    <property type="match status" value="1"/>
</dbReference>
<proteinExistence type="predicted"/>
<dbReference type="SUPFAM" id="SSF82549">
    <property type="entry name" value="DAK1/DegV-like"/>
    <property type="match status" value="1"/>
</dbReference>
<dbReference type="PANTHER" id="PTHR33434">
    <property type="entry name" value="DEGV DOMAIN-CONTAINING PROTEIN DR_1986-RELATED"/>
    <property type="match status" value="1"/>
</dbReference>
<dbReference type="Proteomes" id="UP000480303">
    <property type="component" value="Unassembled WGS sequence"/>
</dbReference>
<dbReference type="AlphaFoldDB" id="A0A6A0BCJ9"/>
<evidence type="ECO:0000256" key="2">
    <source>
        <dbReference type="ARBA" id="ARBA00023121"/>
    </source>
</evidence>
<gene>
    <name evidence="3" type="ORF">Hs30E_16610</name>
</gene>
<dbReference type="EMBL" id="BLLI01000057">
    <property type="protein sequence ID" value="GFH43110.1"/>
    <property type="molecule type" value="Genomic_DNA"/>
</dbReference>
<dbReference type="Gene3D" id="3.30.1180.10">
    <property type="match status" value="1"/>
</dbReference>
<dbReference type="GO" id="GO:0008289">
    <property type="term" value="F:lipid binding"/>
    <property type="evidence" value="ECO:0007669"/>
    <property type="project" value="UniProtKB-KW"/>
</dbReference>
<dbReference type="RefSeq" id="WP_172209550.1">
    <property type="nucleotide sequence ID" value="NZ_BLLI01000057.1"/>
</dbReference>
<protein>
    <recommendedName>
        <fullName evidence="5">DegV family protein</fullName>
    </recommendedName>
</protein>
<dbReference type="InterPro" id="IPR003797">
    <property type="entry name" value="DegV"/>
</dbReference>
<accession>A0A6A0BCJ9</accession>
<evidence type="ECO:0000313" key="4">
    <source>
        <dbReference type="Proteomes" id="UP000480303"/>
    </source>
</evidence>
<dbReference type="InterPro" id="IPR050270">
    <property type="entry name" value="DegV_domain_contain"/>
</dbReference>
<evidence type="ECO:0000313" key="3">
    <source>
        <dbReference type="EMBL" id="GFH43110.1"/>
    </source>
</evidence>